<evidence type="ECO:0000256" key="14">
    <source>
        <dbReference type="ARBA" id="ARBA00022679"/>
    </source>
</evidence>
<comment type="catalytic activity">
    <reaction evidence="37">
        <text>L-glutaminyl-[protein] + H2O = L-glutamyl-[protein] + NH4(+)</text>
        <dbReference type="Rhea" id="RHEA:16441"/>
        <dbReference type="Rhea" id="RHEA-COMP:10207"/>
        <dbReference type="Rhea" id="RHEA-COMP:10208"/>
        <dbReference type="ChEBI" id="CHEBI:15377"/>
        <dbReference type="ChEBI" id="CHEBI:28938"/>
        <dbReference type="ChEBI" id="CHEBI:29973"/>
        <dbReference type="ChEBI" id="CHEBI:30011"/>
        <dbReference type="EC" id="3.5.1.44"/>
    </reaction>
    <physiologicalReaction direction="left-to-right" evidence="37">
        <dbReference type="Rhea" id="RHEA:16442"/>
    </physiologicalReaction>
</comment>
<dbReference type="InterPro" id="IPR008958">
    <property type="entry name" value="Transglutaminase_C"/>
</dbReference>
<dbReference type="EC" id="3.5.1.44" evidence="27"/>
<evidence type="ECO:0000256" key="35">
    <source>
        <dbReference type="ARBA" id="ARBA00043104"/>
    </source>
</evidence>
<evidence type="ECO:0000256" key="40">
    <source>
        <dbReference type="ARBA" id="ARBA00048365"/>
    </source>
</evidence>
<dbReference type="SUPFAM" id="SSF54001">
    <property type="entry name" value="Cysteine proteinases"/>
    <property type="match status" value="1"/>
</dbReference>
<dbReference type="AlphaFoldDB" id="A0AAW2ALD5"/>
<dbReference type="Gene3D" id="2.60.40.10">
    <property type="entry name" value="Immunoglobulins"/>
    <property type="match status" value="3"/>
</dbReference>
<dbReference type="InterPro" id="IPR013808">
    <property type="entry name" value="Transglutaminase_AS"/>
</dbReference>
<evidence type="ECO:0000256" key="22">
    <source>
        <dbReference type="ARBA" id="ARBA00023242"/>
    </source>
</evidence>
<feature type="binding site" evidence="42">
    <location>
        <position position="498"/>
    </location>
    <ligand>
        <name>Ca(2+)</name>
        <dbReference type="ChEBI" id="CHEBI:29108"/>
    </ligand>
</feature>
<evidence type="ECO:0000256" key="6">
    <source>
        <dbReference type="ARBA" id="ARBA00004514"/>
    </source>
</evidence>
<keyword evidence="16" id="KW-0547">Nucleotide-binding</keyword>
<feature type="region of interest" description="Disordered" evidence="43">
    <location>
        <begin position="101"/>
        <end position="128"/>
    </location>
</feature>
<dbReference type="EMBL" id="JAWDJR010000006">
    <property type="protein sequence ID" value="KAK9973873.1"/>
    <property type="molecule type" value="Genomic_DNA"/>
</dbReference>
<feature type="active site" evidence="41">
    <location>
        <position position="379"/>
    </location>
</feature>
<evidence type="ECO:0000256" key="7">
    <source>
        <dbReference type="ARBA" id="ARBA00005968"/>
    </source>
</evidence>
<evidence type="ECO:0000256" key="21">
    <source>
        <dbReference type="ARBA" id="ARBA00023136"/>
    </source>
</evidence>
<dbReference type="Pfam" id="PF01841">
    <property type="entry name" value="Transglut_core"/>
    <property type="match status" value="1"/>
</dbReference>
<keyword evidence="10" id="KW-0963">Cytoplasm</keyword>
<keyword evidence="20" id="KW-0342">GTP-binding</keyword>
<evidence type="ECO:0000256" key="15">
    <source>
        <dbReference type="ARBA" id="ARBA00022723"/>
    </source>
</evidence>
<evidence type="ECO:0000256" key="17">
    <source>
        <dbReference type="ARBA" id="ARBA00022801"/>
    </source>
</evidence>
<dbReference type="InterPro" id="IPR002931">
    <property type="entry name" value="Transglutaminase-like"/>
</dbReference>
<evidence type="ECO:0000256" key="3">
    <source>
        <dbReference type="ARBA" id="ARBA00004236"/>
    </source>
</evidence>
<evidence type="ECO:0000313" key="46">
    <source>
        <dbReference type="Proteomes" id="UP001479290"/>
    </source>
</evidence>
<dbReference type="GO" id="GO:0005829">
    <property type="term" value="C:cytosol"/>
    <property type="evidence" value="ECO:0007669"/>
    <property type="project" value="UniProtKB-SubCell"/>
</dbReference>
<evidence type="ECO:0000256" key="41">
    <source>
        <dbReference type="PIRSR" id="PIRSR000459-1"/>
    </source>
</evidence>
<evidence type="ECO:0000256" key="26">
    <source>
        <dbReference type="ARBA" id="ARBA00036876"/>
    </source>
</evidence>
<dbReference type="InterPro" id="IPR013783">
    <property type="entry name" value="Ig-like_fold"/>
</dbReference>
<dbReference type="PIRSF" id="PIRSF000459">
    <property type="entry name" value="TGM_EBP42"/>
    <property type="match status" value="1"/>
</dbReference>
<evidence type="ECO:0000256" key="4">
    <source>
        <dbReference type="ARBA" id="ARBA00004286"/>
    </source>
</evidence>
<evidence type="ECO:0000256" key="8">
    <source>
        <dbReference type="ARBA" id="ARBA00022454"/>
    </source>
</evidence>
<feature type="binding site" evidence="42">
    <location>
        <position position="493"/>
    </location>
    <ligand>
        <name>Ca(2+)</name>
        <dbReference type="ChEBI" id="CHEBI:29108"/>
    </ligand>
</feature>
<dbReference type="GO" id="GO:0005525">
    <property type="term" value="F:GTP binding"/>
    <property type="evidence" value="ECO:0007669"/>
    <property type="project" value="UniProtKB-KW"/>
</dbReference>
<comment type="catalytic activity">
    <reaction evidence="26">
        <text>L-glutaminyl-[protein] + L-lysyl-[protein] = [protein]-L-lysyl-N(6)-5-L-glutamyl-[protein] + NH4(+)</text>
        <dbReference type="Rhea" id="RHEA:54816"/>
        <dbReference type="Rhea" id="RHEA-COMP:9752"/>
        <dbReference type="Rhea" id="RHEA-COMP:10207"/>
        <dbReference type="Rhea" id="RHEA-COMP:14005"/>
        <dbReference type="ChEBI" id="CHEBI:28938"/>
        <dbReference type="ChEBI" id="CHEBI:29969"/>
        <dbReference type="ChEBI" id="CHEBI:30011"/>
        <dbReference type="ChEBI" id="CHEBI:138370"/>
        <dbReference type="EC" id="2.3.2.13"/>
    </reaction>
    <physiologicalReaction direction="left-to-right" evidence="26">
        <dbReference type="Rhea" id="RHEA:54817"/>
    </physiologicalReaction>
</comment>
<evidence type="ECO:0000256" key="38">
    <source>
        <dbReference type="ARBA" id="ARBA00047876"/>
    </source>
</evidence>
<evidence type="ECO:0000256" key="33">
    <source>
        <dbReference type="ARBA" id="ARBA00042239"/>
    </source>
</evidence>
<comment type="subcellular location">
    <subcellularLocation>
        <location evidence="3">Cell membrane</location>
    </subcellularLocation>
    <subcellularLocation>
        <location evidence="4">Chromosome</location>
    </subcellularLocation>
    <subcellularLocation>
        <location evidence="6">Cytoplasm</location>
        <location evidence="6">Cytosol</location>
    </subcellularLocation>
    <subcellularLocation>
        <location evidence="2">Mitochondrion</location>
    </subcellularLocation>
    <subcellularLocation>
        <location evidence="1">Nucleus</location>
    </subcellularLocation>
    <subcellularLocation>
        <location evidence="5">Secreted</location>
        <location evidence="5">Extracellular space</location>
        <location evidence="5">Extracellular matrix</location>
    </subcellularLocation>
</comment>
<evidence type="ECO:0000256" key="2">
    <source>
        <dbReference type="ARBA" id="ARBA00004173"/>
    </source>
</evidence>
<evidence type="ECO:0000256" key="10">
    <source>
        <dbReference type="ARBA" id="ARBA00022490"/>
    </source>
</evidence>
<keyword evidence="23" id="KW-0012">Acyltransferase</keyword>
<feature type="active site" evidence="41">
    <location>
        <position position="321"/>
    </location>
</feature>
<evidence type="ECO:0000256" key="28">
    <source>
        <dbReference type="ARBA" id="ARBA00040561"/>
    </source>
</evidence>
<evidence type="ECO:0000256" key="27">
    <source>
        <dbReference type="ARBA" id="ARBA00039019"/>
    </source>
</evidence>
<feature type="binding site" evidence="42">
    <location>
        <position position="444"/>
    </location>
    <ligand>
        <name>Ca(2+)</name>
        <dbReference type="ChEBI" id="CHEBI:29108"/>
    </ligand>
</feature>
<dbReference type="PROSITE" id="PS00547">
    <property type="entry name" value="TRANSGLUTAMINASES"/>
    <property type="match status" value="1"/>
</dbReference>
<evidence type="ECO:0000256" key="29">
    <source>
        <dbReference type="ARBA" id="ARBA00041650"/>
    </source>
</evidence>
<dbReference type="GO" id="GO:0005739">
    <property type="term" value="C:mitochondrion"/>
    <property type="evidence" value="ECO:0007669"/>
    <property type="project" value="UniProtKB-SubCell"/>
</dbReference>
<dbReference type="InterPro" id="IPR036238">
    <property type="entry name" value="Transglutaminase_C_sf"/>
</dbReference>
<evidence type="ECO:0000256" key="23">
    <source>
        <dbReference type="ARBA" id="ARBA00023315"/>
    </source>
</evidence>
<comment type="catalytic activity">
    <reaction evidence="40">
        <text>L-glutaminyl-[protein] + dopamine = 5-dopaminyl-L-glutamyl-[protein] + NH4(+)</text>
        <dbReference type="Rhea" id="RHEA:66556"/>
        <dbReference type="Rhea" id="RHEA-COMP:10207"/>
        <dbReference type="Rhea" id="RHEA-COMP:17053"/>
        <dbReference type="ChEBI" id="CHEBI:28938"/>
        <dbReference type="ChEBI" id="CHEBI:30011"/>
        <dbReference type="ChEBI" id="CHEBI:59905"/>
        <dbReference type="ChEBI" id="CHEBI:167175"/>
    </reaction>
    <physiologicalReaction direction="left-to-right" evidence="40">
        <dbReference type="Rhea" id="RHEA:66557"/>
    </physiologicalReaction>
</comment>
<dbReference type="Pfam" id="PF00868">
    <property type="entry name" value="Transglut_N"/>
    <property type="match status" value="1"/>
</dbReference>
<comment type="caution">
    <text evidence="45">The sequence shown here is derived from an EMBL/GenBank/DDBJ whole genome shotgun (WGS) entry which is preliminary data.</text>
</comment>
<comment type="catalytic activity">
    <reaction evidence="39">
        <text>L-glutaminyl-[protein] + (R)-noradrenaline = 5-(R)-noradrenalinyl-L-glutamyl-[protein] + NH4(+)</text>
        <dbReference type="Rhea" id="RHEA:66560"/>
        <dbReference type="Rhea" id="RHEA-COMP:10207"/>
        <dbReference type="Rhea" id="RHEA-COMP:17054"/>
        <dbReference type="ChEBI" id="CHEBI:28938"/>
        <dbReference type="ChEBI" id="CHEBI:30011"/>
        <dbReference type="ChEBI" id="CHEBI:72587"/>
        <dbReference type="ChEBI" id="CHEBI:167178"/>
    </reaction>
    <physiologicalReaction direction="left-to-right" evidence="39">
        <dbReference type="Rhea" id="RHEA:66561"/>
    </physiologicalReaction>
</comment>
<dbReference type="GO" id="GO:0003810">
    <property type="term" value="F:protein-glutamine gamma-glutamyltransferase activity"/>
    <property type="evidence" value="ECO:0007669"/>
    <property type="project" value="UniProtKB-EC"/>
</dbReference>
<keyword evidence="8" id="KW-0158">Chromosome</keyword>
<dbReference type="SUPFAM" id="SSF81296">
    <property type="entry name" value="E set domains"/>
    <property type="match status" value="1"/>
</dbReference>
<keyword evidence="11" id="KW-0964">Secreted</keyword>
<keyword evidence="17" id="KW-0378">Hydrolase</keyword>
<evidence type="ECO:0000256" key="31">
    <source>
        <dbReference type="ARBA" id="ARBA00042099"/>
    </source>
</evidence>
<evidence type="ECO:0000256" key="20">
    <source>
        <dbReference type="ARBA" id="ARBA00023134"/>
    </source>
</evidence>
<evidence type="ECO:0000256" key="5">
    <source>
        <dbReference type="ARBA" id="ARBA00004498"/>
    </source>
</evidence>
<dbReference type="FunFam" id="3.90.260.10:FF:000001">
    <property type="entry name" value="Protein-glutamine gamma-glutamyltransferase 2"/>
    <property type="match status" value="1"/>
</dbReference>
<evidence type="ECO:0000256" key="16">
    <source>
        <dbReference type="ARBA" id="ARBA00022741"/>
    </source>
</evidence>
<sequence>MSENLSSRDQGRTTPDLQQVLMKYVIYLLVLRQRSDINSPNESSELMNRVFPAGVMMKVDLQCVKNNTDHHTDEITVERLIIRRGKAFSLILSGERLNPDDVEMTVETGPGASEPKRTRASFSTNPQRCSPGDRWSMKVLNRSVFSVTLSVTCPSDACVGLYSLSVRSGSCSARCERAVTVLFNPWCEDDLVYLPNEAERQEYVMNEQGIVYKGVDEYITNMSWDFGQFEEDVVDICLKMLDLNPKCLKDAQEDHSARCNPIYISRVVSAMINSDDDNGVLMGRWDDQYSGGVVPSSWSSSVEILRRWIKYDCHPVKYGQCWVFAAVMCTVLRCLGIPCRVVTNFESAHDTDRNLIVDEFFSDYGVRPKQNLDSVWNFHVWVEGWMRRPDLSGDSLYDGWQVLDPTPQEKSSGTYCCGPAPVKAILEGHTDVKYDVPFVYAEVNADKITWLVMANGSKKKIHSDTRTVGQNISTKAVGSNSRRDITHQYKHPEGSVKERAVYDEAVKRVTDLKPSETSRPTLQMKISLDEPPLNGTDIKLKLILRSENAQELSLKMSAQVMRYTGIPAAGVWSDSTDIRLQPNTEQTLPFTVPFAAYGPKMLDNNCIKVSAISTEKNEPKETYLAEKDIVPHSPTLKISVSRTPLWDAEMIAEVVFENPLPTALKNCSITLTGSGLLKQTEKSNAIELGPGQRIMLRVTFRPYRLGPRKLVANFDSSTFRDIKASLDINVRPASSPLGYLNFNK</sequence>
<evidence type="ECO:0000256" key="43">
    <source>
        <dbReference type="SAM" id="MobiDB-lite"/>
    </source>
</evidence>
<dbReference type="InterPro" id="IPR038765">
    <property type="entry name" value="Papain-like_cys_pep_sf"/>
</dbReference>
<dbReference type="SUPFAM" id="SSF49309">
    <property type="entry name" value="Transglutaminase, two C-terminal domains"/>
    <property type="match status" value="2"/>
</dbReference>
<keyword evidence="12" id="KW-0272">Extracellular matrix</keyword>
<dbReference type="GO" id="GO:0008233">
    <property type="term" value="F:peptidase activity"/>
    <property type="evidence" value="ECO:0007669"/>
    <property type="project" value="UniProtKB-KW"/>
</dbReference>
<evidence type="ECO:0000256" key="30">
    <source>
        <dbReference type="ARBA" id="ARBA00041677"/>
    </source>
</evidence>
<keyword evidence="22" id="KW-0539">Nucleus</keyword>
<organism evidence="45 46">
    <name type="scientific">Culter alburnus</name>
    <name type="common">Topmouth culter</name>
    <dbReference type="NCBI Taxonomy" id="194366"/>
    <lineage>
        <taxon>Eukaryota</taxon>
        <taxon>Metazoa</taxon>
        <taxon>Chordata</taxon>
        <taxon>Craniata</taxon>
        <taxon>Vertebrata</taxon>
        <taxon>Euteleostomi</taxon>
        <taxon>Actinopterygii</taxon>
        <taxon>Neopterygii</taxon>
        <taxon>Teleostei</taxon>
        <taxon>Ostariophysi</taxon>
        <taxon>Cypriniformes</taxon>
        <taxon>Xenocyprididae</taxon>
        <taxon>Xenocypridinae</taxon>
        <taxon>Culter</taxon>
    </lineage>
</organism>
<dbReference type="GO" id="GO:0007399">
    <property type="term" value="P:nervous system development"/>
    <property type="evidence" value="ECO:0007669"/>
    <property type="project" value="UniProtKB-ARBA"/>
</dbReference>
<dbReference type="Gene3D" id="3.90.260.10">
    <property type="entry name" value="Transglutaminase-like"/>
    <property type="match status" value="1"/>
</dbReference>
<evidence type="ECO:0000256" key="39">
    <source>
        <dbReference type="ARBA" id="ARBA00048230"/>
    </source>
</evidence>
<dbReference type="InterPro" id="IPR036985">
    <property type="entry name" value="Transglutaminase-like_sf"/>
</dbReference>
<dbReference type="GO" id="GO:0050568">
    <property type="term" value="F:protein-glutamine glutaminase activity"/>
    <property type="evidence" value="ECO:0007669"/>
    <property type="project" value="UniProtKB-EC"/>
</dbReference>
<keyword evidence="13" id="KW-0645">Protease</keyword>
<keyword evidence="46" id="KW-1185">Reference proteome</keyword>
<keyword evidence="18 42" id="KW-0106">Calcium</keyword>
<dbReference type="GO" id="GO:0005886">
    <property type="term" value="C:plasma membrane"/>
    <property type="evidence" value="ECO:0007669"/>
    <property type="project" value="UniProtKB-SubCell"/>
</dbReference>
<evidence type="ECO:0000256" key="1">
    <source>
        <dbReference type="ARBA" id="ARBA00004123"/>
    </source>
</evidence>
<evidence type="ECO:0000256" key="24">
    <source>
        <dbReference type="ARBA" id="ARBA00024222"/>
    </source>
</evidence>
<evidence type="ECO:0000256" key="34">
    <source>
        <dbReference type="ARBA" id="ARBA00042912"/>
    </source>
</evidence>
<evidence type="ECO:0000256" key="37">
    <source>
        <dbReference type="ARBA" id="ARBA00047868"/>
    </source>
</evidence>
<evidence type="ECO:0000256" key="32">
    <source>
        <dbReference type="ARBA" id="ARBA00042105"/>
    </source>
</evidence>
<reference evidence="45 46" key="1">
    <citation type="submission" date="2024-05" db="EMBL/GenBank/DDBJ databases">
        <title>A high-quality chromosomal-level genome assembly of Topmouth culter (Culter alburnus).</title>
        <authorList>
            <person name="Zhao H."/>
        </authorList>
    </citation>
    <scope>NUCLEOTIDE SEQUENCE [LARGE SCALE GENOMIC DNA]</scope>
    <source>
        <strain evidence="45">CATC2023</strain>
        <tissue evidence="45">Muscle</tissue>
    </source>
</reference>
<dbReference type="Pfam" id="PF00927">
    <property type="entry name" value="Transglut_C"/>
    <property type="match status" value="2"/>
</dbReference>
<evidence type="ECO:0000256" key="9">
    <source>
        <dbReference type="ARBA" id="ARBA00022475"/>
    </source>
</evidence>
<name>A0AAW2ALD5_CULAL</name>
<keyword evidence="14" id="KW-0808">Transferase</keyword>
<dbReference type="GO" id="GO:0046872">
    <property type="term" value="F:metal ion binding"/>
    <property type="evidence" value="ECO:0007669"/>
    <property type="project" value="UniProtKB-KW"/>
</dbReference>
<evidence type="ECO:0000256" key="42">
    <source>
        <dbReference type="PIRSR" id="PIRSR000459-2"/>
    </source>
</evidence>
<evidence type="ECO:0000256" key="12">
    <source>
        <dbReference type="ARBA" id="ARBA00022530"/>
    </source>
</evidence>
<gene>
    <name evidence="45" type="ORF">ABG768_024573</name>
</gene>
<dbReference type="InterPro" id="IPR001102">
    <property type="entry name" value="Transglutaminase_N"/>
</dbReference>
<dbReference type="FunFam" id="2.60.40.10:FF:000090">
    <property type="entry name" value="Protein-glutamine gamma-glutamyltransferase 2"/>
    <property type="match status" value="1"/>
</dbReference>
<evidence type="ECO:0000259" key="44">
    <source>
        <dbReference type="SMART" id="SM00460"/>
    </source>
</evidence>
<keyword evidence="19" id="KW-0496">Mitochondrion</keyword>
<proteinExistence type="inferred from homology"/>
<keyword evidence="21" id="KW-0472">Membrane</keyword>
<comment type="catalytic activity">
    <reaction evidence="38">
        <text>L-glutaminyl-[protein] + histamine = 5-histaminyl-L-glutamyl-[protein] + NH4(+)</text>
        <dbReference type="Rhea" id="RHEA:66564"/>
        <dbReference type="Rhea" id="RHEA-COMP:10207"/>
        <dbReference type="Rhea" id="RHEA-COMP:17056"/>
        <dbReference type="ChEBI" id="CHEBI:28938"/>
        <dbReference type="ChEBI" id="CHEBI:30011"/>
        <dbReference type="ChEBI" id="CHEBI:58432"/>
        <dbReference type="ChEBI" id="CHEBI:167179"/>
    </reaction>
    <physiologicalReaction direction="left-to-right" evidence="38">
        <dbReference type="Rhea" id="RHEA:66565"/>
    </physiologicalReaction>
</comment>
<feature type="domain" description="Transglutaminase-like" evidence="44">
    <location>
        <begin position="313"/>
        <end position="407"/>
    </location>
</feature>
<evidence type="ECO:0000256" key="11">
    <source>
        <dbReference type="ARBA" id="ARBA00022525"/>
    </source>
</evidence>
<dbReference type="PANTHER" id="PTHR11590:SF6">
    <property type="entry name" value="PROTEIN-GLUTAMINE GAMMA-GLUTAMYLTRANSFERASE 2"/>
    <property type="match status" value="1"/>
</dbReference>
<comment type="similarity">
    <text evidence="7">Belongs to the transglutaminase superfamily. Transglutaminase family.</text>
</comment>
<dbReference type="GO" id="GO:0006508">
    <property type="term" value="P:proteolysis"/>
    <property type="evidence" value="ECO:0007669"/>
    <property type="project" value="UniProtKB-KW"/>
</dbReference>
<dbReference type="PANTHER" id="PTHR11590">
    <property type="entry name" value="PROTEIN-GLUTAMINE GAMMA-GLUTAMYLTRANSFERASE"/>
    <property type="match status" value="1"/>
</dbReference>
<evidence type="ECO:0000256" key="25">
    <source>
        <dbReference type="ARBA" id="ARBA00036377"/>
    </source>
</evidence>
<evidence type="ECO:0000256" key="36">
    <source>
        <dbReference type="ARBA" id="ARBA00043138"/>
    </source>
</evidence>
<evidence type="ECO:0000256" key="18">
    <source>
        <dbReference type="ARBA" id="ARBA00022837"/>
    </source>
</evidence>
<dbReference type="EC" id="2.3.2.13" evidence="24"/>
<evidence type="ECO:0000256" key="13">
    <source>
        <dbReference type="ARBA" id="ARBA00022670"/>
    </source>
</evidence>
<dbReference type="SMART" id="SM00460">
    <property type="entry name" value="TGc"/>
    <property type="match status" value="1"/>
</dbReference>
<comment type="catalytic activity">
    <reaction evidence="25">
        <text>L-glutaminyl-[protein] + serotonin = 5-serotonyl-L-glutamyl-[protein] + NH4(+)</text>
        <dbReference type="Rhea" id="RHEA:66552"/>
        <dbReference type="Rhea" id="RHEA-COMP:10207"/>
        <dbReference type="Rhea" id="RHEA-COMP:17052"/>
        <dbReference type="ChEBI" id="CHEBI:28938"/>
        <dbReference type="ChEBI" id="CHEBI:30011"/>
        <dbReference type="ChEBI" id="CHEBI:167174"/>
        <dbReference type="ChEBI" id="CHEBI:350546"/>
    </reaction>
    <physiologicalReaction direction="left-to-right" evidence="25">
        <dbReference type="Rhea" id="RHEA:66553"/>
    </physiologicalReaction>
</comment>
<dbReference type="GO" id="GO:0005694">
    <property type="term" value="C:chromosome"/>
    <property type="evidence" value="ECO:0007669"/>
    <property type="project" value="UniProtKB-SubCell"/>
</dbReference>
<keyword evidence="9" id="KW-1003">Cell membrane</keyword>
<dbReference type="InterPro" id="IPR050779">
    <property type="entry name" value="Transglutaminase"/>
</dbReference>
<comment type="cofactor">
    <cofactor evidence="42">
        <name>Ca(2+)</name>
        <dbReference type="ChEBI" id="CHEBI:29108"/>
    </cofactor>
    <text evidence="42">Binds 1 Ca(2+) ion per subunit.</text>
</comment>
<dbReference type="InterPro" id="IPR014756">
    <property type="entry name" value="Ig_E-set"/>
</dbReference>
<evidence type="ECO:0000256" key="19">
    <source>
        <dbReference type="ARBA" id="ARBA00023128"/>
    </source>
</evidence>
<dbReference type="InterPro" id="IPR023608">
    <property type="entry name" value="Transglutaminase_animal"/>
</dbReference>
<feature type="binding site" evidence="42">
    <location>
        <position position="446"/>
    </location>
    <ligand>
        <name>Ca(2+)</name>
        <dbReference type="ChEBI" id="CHEBI:29108"/>
    </ligand>
</feature>
<dbReference type="GO" id="GO:0005634">
    <property type="term" value="C:nucleus"/>
    <property type="evidence" value="ECO:0007669"/>
    <property type="project" value="UniProtKB-SubCell"/>
</dbReference>
<keyword evidence="15 42" id="KW-0479">Metal-binding</keyword>
<protein>
    <recommendedName>
        <fullName evidence="28">Protein-glutamine gamma-glutamyltransferase 2</fullName>
        <ecNumber evidence="24">2.3.2.13</ecNumber>
        <ecNumber evidence="27">3.5.1.44</ecNumber>
    </recommendedName>
    <alternativeName>
        <fullName evidence="31">Isopeptidase TGM2</fullName>
    </alternativeName>
    <alternativeName>
        <fullName evidence="33">Protein-glutamine deamidase TGM2</fullName>
    </alternativeName>
    <alternativeName>
        <fullName evidence="32">Protein-glutamine dopaminyltransferase TGM2</fullName>
    </alternativeName>
    <alternativeName>
        <fullName evidence="35">Protein-glutamine histaminyltransferase TGM2</fullName>
    </alternativeName>
    <alternativeName>
        <fullName evidence="36">Protein-glutamine noradrenalinyltransferase TGM2</fullName>
    </alternativeName>
    <alternativeName>
        <fullName evidence="34">Protein-glutamine serotonyltransferase TGM2</fullName>
    </alternativeName>
    <alternativeName>
        <fullName evidence="30">Tissue transglutaminase</fullName>
    </alternativeName>
    <alternativeName>
        <fullName evidence="29">Transglutaminase-2</fullName>
    </alternativeName>
</protein>
<feature type="active site" evidence="41">
    <location>
        <position position="404"/>
    </location>
</feature>
<evidence type="ECO:0000313" key="45">
    <source>
        <dbReference type="EMBL" id="KAK9973873.1"/>
    </source>
</evidence>
<accession>A0AAW2ALD5</accession>
<dbReference type="Proteomes" id="UP001479290">
    <property type="component" value="Unassembled WGS sequence"/>
</dbReference>